<name>A0A0C2IZN0_THEKT</name>
<gene>
    <name evidence="7" type="ORF">RF11_10184</name>
</gene>
<dbReference type="GO" id="GO:0004693">
    <property type="term" value="F:cyclin-dependent protein serine/threonine kinase activity"/>
    <property type="evidence" value="ECO:0007669"/>
    <property type="project" value="TreeGrafter"/>
</dbReference>
<dbReference type="OrthoDB" id="1732493at2759"/>
<dbReference type="EMBL" id="JWZT01001907">
    <property type="protein sequence ID" value="KII70979.1"/>
    <property type="molecule type" value="Genomic_DNA"/>
</dbReference>
<dbReference type="Pfam" id="PF00069">
    <property type="entry name" value="Pkinase"/>
    <property type="match status" value="1"/>
</dbReference>
<keyword evidence="8" id="KW-1185">Reference proteome</keyword>
<evidence type="ECO:0000256" key="2">
    <source>
        <dbReference type="ARBA" id="ARBA00022679"/>
    </source>
</evidence>
<evidence type="ECO:0000313" key="7">
    <source>
        <dbReference type="EMBL" id="KII70979.1"/>
    </source>
</evidence>
<dbReference type="PANTHER" id="PTHR24056:SF392">
    <property type="entry name" value="CYCLIN-DEPENDENT KINASE 7"/>
    <property type="match status" value="1"/>
</dbReference>
<keyword evidence="2" id="KW-0808">Transferase</keyword>
<evidence type="ECO:0000256" key="1">
    <source>
        <dbReference type="ARBA" id="ARBA00022527"/>
    </source>
</evidence>
<organism evidence="7 8">
    <name type="scientific">Thelohanellus kitauei</name>
    <name type="common">Myxosporean</name>
    <dbReference type="NCBI Taxonomy" id="669202"/>
    <lineage>
        <taxon>Eukaryota</taxon>
        <taxon>Metazoa</taxon>
        <taxon>Cnidaria</taxon>
        <taxon>Myxozoa</taxon>
        <taxon>Myxosporea</taxon>
        <taxon>Bivalvulida</taxon>
        <taxon>Platysporina</taxon>
        <taxon>Myxobolidae</taxon>
        <taxon>Thelohanellus</taxon>
    </lineage>
</organism>
<dbReference type="GO" id="GO:0005524">
    <property type="term" value="F:ATP binding"/>
    <property type="evidence" value="ECO:0007669"/>
    <property type="project" value="UniProtKB-KW"/>
</dbReference>
<protein>
    <recommendedName>
        <fullName evidence="6">Protein kinase domain-containing protein</fullName>
    </recommendedName>
</protein>
<evidence type="ECO:0000256" key="4">
    <source>
        <dbReference type="ARBA" id="ARBA00022777"/>
    </source>
</evidence>
<dbReference type="InterPro" id="IPR011009">
    <property type="entry name" value="Kinase-like_dom_sf"/>
</dbReference>
<dbReference type="SUPFAM" id="SSF56112">
    <property type="entry name" value="Protein kinase-like (PK-like)"/>
    <property type="match status" value="1"/>
</dbReference>
<dbReference type="InterPro" id="IPR050108">
    <property type="entry name" value="CDK"/>
</dbReference>
<dbReference type="Proteomes" id="UP000031668">
    <property type="component" value="Unassembled WGS sequence"/>
</dbReference>
<keyword evidence="5" id="KW-0067">ATP-binding</keyword>
<accession>A0A0C2IZN0</accession>
<dbReference type="GO" id="GO:0070985">
    <property type="term" value="C:transcription factor TFIIK complex"/>
    <property type="evidence" value="ECO:0007669"/>
    <property type="project" value="TreeGrafter"/>
</dbReference>
<dbReference type="GO" id="GO:0005737">
    <property type="term" value="C:cytoplasm"/>
    <property type="evidence" value="ECO:0007669"/>
    <property type="project" value="TreeGrafter"/>
</dbReference>
<dbReference type="AlphaFoldDB" id="A0A0C2IZN0"/>
<dbReference type="GO" id="GO:0008353">
    <property type="term" value="F:RNA polymerase II CTD heptapeptide repeat kinase activity"/>
    <property type="evidence" value="ECO:0007669"/>
    <property type="project" value="TreeGrafter"/>
</dbReference>
<keyword evidence="1" id="KW-0723">Serine/threonine-protein kinase</keyword>
<proteinExistence type="predicted"/>
<evidence type="ECO:0000256" key="5">
    <source>
        <dbReference type="ARBA" id="ARBA00022840"/>
    </source>
</evidence>
<evidence type="ECO:0000256" key="3">
    <source>
        <dbReference type="ARBA" id="ARBA00022741"/>
    </source>
</evidence>
<reference evidence="7 8" key="1">
    <citation type="journal article" date="2014" name="Genome Biol. Evol.">
        <title>The genome of the myxosporean Thelohanellus kitauei shows adaptations to nutrient acquisition within its fish host.</title>
        <authorList>
            <person name="Yang Y."/>
            <person name="Xiong J."/>
            <person name="Zhou Z."/>
            <person name="Huo F."/>
            <person name="Miao W."/>
            <person name="Ran C."/>
            <person name="Liu Y."/>
            <person name="Zhang J."/>
            <person name="Feng J."/>
            <person name="Wang M."/>
            <person name="Wang M."/>
            <person name="Wang L."/>
            <person name="Yao B."/>
        </authorList>
    </citation>
    <scope>NUCLEOTIDE SEQUENCE [LARGE SCALE GENOMIC DNA]</scope>
    <source>
        <strain evidence="7">Wuqing</strain>
    </source>
</reference>
<dbReference type="GO" id="GO:0045944">
    <property type="term" value="P:positive regulation of transcription by RNA polymerase II"/>
    <property type="evidence" value="ECO:0007669"/>
    <property type="project" value="TreeGrafter"/>
</dbReference>
<keyword evidence="4" id="KW-0418">Kinase</keyword>
<dbReference type="PROSITE" id="PS50011">
    <property type="entry name" value="PROTEIN_KINASE_DOM"/>
    <property type="match status" value="1"/>
</dbReference>
<dbReference type="InterPro" id="IPR000719">
    <property type="entry name" value="Prot_kinase_dom"/>
</dbReference>
<feature type="domain" description="Protein kinase" evidence="6">
    <location>
        <begin position="1"/>
        <end position="188"/>
    </location>
</feature>
<evidence type="ECO:0000259" key="6">
    <source>
        <dbReference type="PROSITE" id="PS50011"/>
    </source>
</evidence>
<dbReference type="Gene3D" id="1.10.510.10">
    <property type="entry name" value="Transferase(Phosphotransferase) domain 1"/>
    <property type="match status" value="1"/>
</dbReference>
<keyword evidence="3" id="KW-0547">Nucleotide-binding</keyword>
<dbReference type="PANTHER" id="PTHR24056">
    <property type="entry name" value="CELL DIVISION PROTEIN KINASE"/>
    <property type="match status" value="1"/>
</dbReference>
<sequence length="294" mass="33518">MVYRAEDVVEKKMVAIKKKIIEDPSTSLSFSNVKSYILMTLKGIEYLHQKFILHRPSNLLINKSGVLKIGDLGLARSYGSHRALTSLVVTRWYRSPELLFGARFYDCAVDVWSLGCILCEMLKRGVDKLPDYVSFNAMPKMKLSNIFTAAGKDLIDFIELTLTVNPNNRISATEVTLPEYKALKHQYFYSEPRPTPSHQLVIGNSTEVSRTRATTMPRKRTQTELSILPVVTKADVRKKLNCQFRVHIINSFKGHLESFSTKSWGKIYDIDSSSIQSEHYEFKIQQLITPGVPH</sequence>
<evidence type="ECO:0000313" key="8">
    <source>
        <dbReference type="Proteomes" id="UP000031668"/>
    </source>
</evidence>
<comment type="caution">
    <text evidence="7">The sequence shown here is derived from an EMBL/GenBank/DDBJ whole genome shotgun (WGS) entry which is preliminary data.</text>
</comment>